<reference evidence="1 2" key="1">
    <citation type="submission" date="2024-10" db="EMBL/GenBank/DDBJ databases">
        <authorList>
            <person name="Kim D."/>
        </authorList>
    </citation>
    <scope>NUCLEOTIDE SEQUENCE [LARGE SCALE GENOMIC DNA]</scope>
    <source>
        <strain evidence="1">BH-2024</strain>
    </source>
</reference>
<proteinExistence type="predicted"/>
<dbReference type="EMBL" id="JBICBT010000622">
    <property type="protein sequence ID" value="KAL3107323.1"/>
    <property type="molecule type" value="Genomic_DNA"/>
</dbReference>
<gene>
    <name evidence="1" type="ORF">niasHT_017406</name>
</gene>
<sequence>MKGSVKELPDKASCFCYLGKKGENMTNRKPMQGEEVPEDLWHLFGSPKQNNSSDSSSSPSFKLNLLLLNALLMITAIALDNHTLVKVDQKWHDTAKVCSFDRQSKLRCFADKNCAVKASEKEVEKAIDECYMEHSVVKIQHTRCECMEKNVPW</sequence>
<accession>A0ABD2KWT6</accession>
<evidence type="ECO:0000313" key="2">
    <source>
        <dbReference type="Proteomes" id="UP001620626"/>
    </source>
</evidence>
<protein>
    <submittedName>
        <fullName evidence="1">Uncharacterized protein</fullName>
    </submittedName>
</protein>
<evidence type="ECO:0000313" key="1">
    <source>
        <dbReference type="EMBL" id="KAL3107323.1"/>
    </source>
</evidence>
<dbReference type="AlphaFoldDB" id="A0ABD2KWT6"/>
<dbReference type="Proteomes" id="UP001620626">
    <property type="component" value="Unassembled WGS sequence"/>
</dbReference>
<organism evidence="1 2">
    <name type="scientific">Heterodera trifolii</name>
    <dbReference type="NCBI Taxonomy" id="157864"/>
    <lineage>
        <taxon>Eukaryota</taxon>
        <taxon>Metazoa</taxon>
        <taxon>Ecdysozoa</taxon>
        <taxon>Nematoda</taxon>
        <taxon>Chromadorea</taxon>
        <taxon>Rhabditida</taxon>
        <taxon>Tylenchina</taxon>
        <taxon>Tylenchomorpha</taxon>
        <taxon>Tylenchoidea</taxon>
        <taxon>Heteroderidae</taxon>
        <taxon>Heteroderinae</taxon>
        <taxon>Heterodera</taxon>
    </lineage>
</organism>
<comment type="caution">
    <text evidence="1">The sequence shown here is derived from an EMBL/GenBank/DDBJ whole genome shotgun (WGS) entry which is preliminary data.</text>
</comment>
<name>A0ABD2KWT6_9BILA</name>
<keyword evidence="2" id="KW-1185">Reference proteome</keyword>